<dbReference type="EMBL" id="JARH01000341">
    <property type="protein sequence ID" value="EXF82110.1"/>
    <property type="molecule type" value="Genomic_DNA"/>
</dbReference>
<keyword evidence="1" id="KW-0732">Signal</keyword>
<dbReference type="InterPro" id="IPR015943">
    <property type="entry name" value="WD40/YVTN_repeat-like_dom_sf"/>
</dbReference>
<reference evidence="3 4" key="1">
    <citation type="submission" date="2014-02" db="EMBL/GenBank/DDBJ databases">
        <title>The genome sequence of Colletotrichum fioriniae PJ7.</title>
        <authorList>
            <person name="Baroncelli R."/>
            <person name="Thon M.R."/>
        </authorList>
    </citation>
    <scope>NUCLEOTIDE SEQUENCE [LARGE SCALE GENOMIC DNA]</scope>
    <source>
        <strain evidence="3 4">PJ7</strain>
    </source>
</reference>
<dbReference type="AlphaFoldDB" id="A0A010R002"/>
<dbReference type="OrthoDB" id="3679835at2759"/>
<dbReference type="SUPFAM" id="SSF110296">
    <property type="entry name" value="Oligoxyloglucan reducing end-specific cellobiohydrolase"/>
    <property type="match status" value="1"/>
</dbReference>
<dbReference type="Gene3D" id="2.130.10.10">
    <property type="entry name" value="YVTN repeat-like/Quinoprotein amine dehydrogenase"/>
    <property type="match status" value="1"/>
</dbReference>
<name>A0A010R002_9PEZI</name>
<dbReference type="Gene3D" id="3.40.50.1110">
    <property type="entry name" value="SGNH hydrolase"/>
    <property type="match status" value="1"/>
</dbReference>
<dbReference type="eggNOG" id="ENOG502RWE9">
    <property type="taxonomic scope" value="Eukaryota"/>
</dbReference>
<evidence type="ECO:0000313" key="3">
    <source>
        <dbReference type="EMBL" id="EXF82110.1"/>
    </source>
</evidence>
<dbReference type="SUPFAM" id="SSF52266">
    <property type="entry name" value="SGNH hydrolase"/>
    <property type="match status" value="1"/>
</dbReference>
<dbReference type="HOGENOM" id="CLU_435452_0_0_1"/>
<accession>A0A010R002</accession>
<dbReference type="STRING" id="1445577.A0A010R002"/>
<dbReference type="Proteomes" id="UP000020467">
    <property type="component" value="Unassembled WGS sequence"/>
</dbReference>
<evidence type="ECO:0000313" key="4">
    <source>
        <dbReference type="Proteomes" id="UP000020467"/>
    </source>
</evidence>
<dbReference type="InterPro" id="IPR013830">
    <property type="entry name" value="SGNH_hydro"/>
</dbReference>
<gene>
    <name evidence="3" type="ORF">CFIO01_00624</name>
</gene>
<organism evidence="3 4">
    <name type="scientific">Colletotrichum fioriniae PJ7</name>
    <dbReference type="NCBI Taxonomy" id="1445577"/>
    <lineage>
        <taxon>Eukaryota</taxon>
        <taxon>Fungi</taxon>
        <taxon>Dikarya</taxon>
        <taxon>Ascomycota</taxon>
        <taxon>Pezizomycotina</taxon>
        <taxon>Sordariomycetes</taxon>
        <taxon>Hypocreomycetidae</taxon>
        <taxon>Glomerellales</taxon>
        <taxon>Glomerellaceae</taxon>
        <taxon>Colletotrichum</taxon>
        <taxon>Colletotrichum acutatum species complex</taxon>
    </lineage>
</organism>
<comment type="caution">
    <text evidence="3">The sequence shown here is derived from an EMBL/GenBank/DDBJ whole genome shotgun (WGS) entry which is preliminary data.</text>
</comment>
<dbReference type="Pfam" id="PF13472">
    <property type="entry name" value="Lipase_GDSL_2"/>
    <property type="match status" value="1"/>
</dbReference>
<keyword evidence="4" id="KW-1185">Reference proteome</keyword>
<dbReference type="CDD" id="cd01821">
    <property type="entry name" value="Rhamnogalacturan_acetylesterase_like"/>
    <property type="match status" value="1"/>
</dbReference>
<dbReference type="PANTHER" id="PTHR47199:SF2">
    <property type="entry name" value="PHOTOSYSTEM II STABILITY_ASSEMBLY FACTOR HCF136, CHLOROPLASTIC"/>
    <property type="match status" value="1"/>
</dbReference>
<evidence type="ECO:0000256" key="1">
    <source>
        <dbReference type="SAM" id="SignalP"/>
    </source>
</evidence>
<proteinExistence type="predicted"/>
<feature type="signal peptide" evidence="1">
    <location>
        <begin position="1"/>
        <end position="25"/>
    </location>
</feature>
<feature type="domain" description="SGNH hydrolase-type esterase" evidence="2">
    <location>
        <begin position="34"/>
        <end position="205"/>
    </location>
</feature>
<dbReference type="KEGG" id="cfj:CFIO01_00624"/>
<dbReference type="InterPro" id="IPR037459">
    <property type="entry name" value="RhgT-like"/>
</dbReference>
<feature type="chain" id="PRO_5001456424" evidence="1">
    <location>
        <begin position="26"/>
        <end position="628"/>
    </location>
</feature>
<dbReference type="GO" id="GO:0016787">
    <property type="term" value="F:hydrolase activity"/>
    <property type="evidence" value="ECO:0007669"/>
    <property type="project" value="InterPro"/>
</dbReference>
<evidence type="ECO:0000259" key="2">
    <source>
        <dbReference type="Pfam" id="PF13472"/>
    </source>
</evidence>
<dbReference type="InterPro" id="IPR036514">
    <property type="entry name" value="SGNH_hydro_sf"/>
</dbReference>
<protein>
    <submittedName>
        <fullName evidence="3">Oxidoreductase</fullName>
    </submittedName>
</protein>
<sequence>MRSTILTSLLALAAMMAMGTPVARAKKPPYLFLIGDSTVAVNGGWGDSFLSYLKDPAKGDNRGKSGSTTVSWKSNGRWASLLQGINDTRADYEPIVTVQFGHNDQKSLTLDEFRANLVDIAAELRDAGATPIFITSLTRRRFEGGEVVQDLAEWRGKTIAAAKASSVRWLDLNLASIDYVNAIGEKSAQYYNLASTDRTHLGEAGEIVFGRMVVDLLLEKRSDLDVYFSADEEITDAIANGEFTTGGKYRPSSLERSSLLTRIEPINQLCNAMMRHLFALILTLVASASPLAVTRGVHERNVNLTLKWDILPTSSQQQFRGLSPVSDQIAWVSGTGGTVLRTTDGGASWQSVGPELSTEDADLQFRDVQAFSAEKAIVLSIGEGADSRIYITTNGGESWTQSFANEEASAFFNCVDFEDDKRGIAVSDPVDGKFRLIETLDGGNTWTIVDPNGMPSVLEGEFGFAASGTCLSTTAGRWYLASGGIDPGRVFRSANGYEWDVSGSAIAGGGSAGAFSVRFRDAQNGIATGGDFNVANGSLHTSAWSEDGGETWTASEVFPGGYRSGSSWAPGLCGVAVAVGPSGSDITLDGGKTWVTFDRGSFDAVECVYGRVCWASGSAGRVGKLSLR</sequence>
<dbReference type="PANTHER" id="PTHR47199">
    <property type="entry name" value="PHOTOSYSTEM II STABILITY/ASSEMBLY FACTOR HCF136, CHLOROPLASTIC"/>
    <property type="match status" value="1"/>
</dbReference>